<organism evidence="2 3">
    <name type="scientific">Dyadobacter linearis</name>
    <dbReference type="NCBI Taxonomy" id="2823330"/>
    <lineage>
        <taxon>Bacteria</taxon>
        <taxon>Pseudomonadati</taxon>
        <taxon>Bacteroidota</taxon>
        <taxon>Cytophagia</taxon>
        <taxon>Cytophagales</taxon>
        <taxon>Spirosomataceae</taxon>
        <taxon>Dyadobacter</taxon>
    </lineage>
</organism>
<comment type="caution">
    <text evidence="2">The sequence shown here is derived from an EMBL/GenBank/DDBJ whole genome shotgun (WGS) entry which is preliminary data.</text>
</comment>
<dbReference type="Proteomes" id="UP000679725">
    <property type="component" value="Unassembled WGS sequence"/>
</dbReference>
<dbReference type="EMBL" id="CAJRAU010000003">
    <property type="protein sequence ID" value="CAG5070001.1"/>
    <property type="molecule type" value="Genomic_DNA"/>
</dbReference>
<feature type="transmembrane region" description="Helical" evidence="1">
    <location>
        <begin position="6"/>
        <end position="27"/>
    </location>
</feature>
<keyword evidence="1" id="KW-1133">Transmembrane helix</keyword>
<keyword evidence="1" id="KW-0472">Membrane</keyword>
<keyword evidence="1" id="KW-0812">Transmembrane</keyword>
<reference evidence="2 3" key="1">
    <citation type="submission" date="2021-04" db="EMBL/GenBank/DDBJ databases">
        <authorList>
            <person name="Rodrigo-Torres L."/>
            <person name="Arahal R. D."/>
            <person name="Lucena T."/>
        </authorList>
    </citation>
    <scope>NUCLEOTIDE SEQUENCE [LARGE SCALE GENOMIC DNA]</scope>
    <source>
        <strain evidence="2 3">CECT 9623</strain>
    </source>
</reference>
<name>A0ABM8UR74_9BACT</name>
<keyword evidence="3" id="KW-1185">Reference proteome</keyword>
<sequence length="103" mass="11776">MPMEVTPFFTACWTGFGGIVYVTVLVYQCRNEQINSLDFGASCFQFLSLLNGSKQIIGVYQYYYSYAKTFELDRLYLAYGGLCVMWIAYIGLKKRFALAPIVD</sequence>
<feature type="transmembrane region" description="Helical" evidence="1">
    <location>
        <begin position="75"/>
        <end position="92"/>
    </location>
</feature>
<evidence type="ECO:0000256" key="1">
    <source>
        <dbReference type="SAM" id="Phobius"/>
    </source>
</evidence>
<gene>
    <name evidence="2" type="ORF">DYBT9623_02741</name>
</gene>
<accession>A0ABM8UR74</accession>
<proteinExistence type="predicted"/>
<evidence type="ECO:0000313" key="2">
    <source>
        <dbReference type="EMBL" id="CAG5070001.1"/>
    </source>
</evidence>
<protein>
    <submittedName>
        <fullName evidence="2">Uncharacterized protein</fullName>
    </submittedName>
</protein>
<evidence type="ECO:0000313" key="3">
    <source>
        <dbReference type="Proteomes" id="UP000679725"/>
    </source>
</evidence>